<name>A0A0N1HZV9_LEPSE</name>
<feature type="compositionally biased region" description="Low complexity" evidence="1">
    <location>
        <begin position="190"/>
        <end position="211"/>
    </location>
</feature>
<dbReference type="InterPro" id="IPR032675">
    <property type="entry name" value="LRR_dom_sf"/>
</dbReference>
<dbReference type="OrthoDB" id="261084at2759"/>
<dbReference type="VEuPathDB" id="TriTrypDB:Lsey_0038_0360"/>
<evidence type="ECO:0000313" key="3">
    <source>
        <dbReference type="Proteomes" id="UP000038009"/>
    </source>
</evidence>
<dbReference type="SUPFAM" id="SSF52047">
    <property type="entry name" value="RNI-like"/>
    <property type="match status" value="1"/>
</dbReference>
<dbReference type="Gene3D" id="3.80.10.10">
    <property type="entry name" value="Ribonuclease Inhibitor"/>
    <property type="match status" value="1"/>
</dbReference>
<accession>A0A0N1HZV9</accession>
<feature type="region of interest" description="Disordered" evidence="1">
    <location>
        <begin position="180"/>
        <end position="212"/>
    </location>
</feature>
<proteinExistence type="predicted"/>
<organism evidence="2 3">
    <name type="scientific">Leptomonas seymouri</name>
    <dbReference type="NCBI Taxonomy" id="5684"/>
    <lineage>
        <taxon>Eukaryota</taxon>
        <taxon>Discoba</taxon>
        <taxon>Euglenozoa</taxon>
        <taxon>Kinetoplastea</taxon>
        <taxon>Metakinetoplastina</taxon>
        <taxon>Trypanosomatida</taxon>
        <taxon>Trypanosomatidae</taxon>
        <taxon>Leishmaniinae</taxon>
        <taxon>Leptomonas</taxon>
    </lineage>
</organism>
<reference evidence="2 3" key="1">
    <citation type="journal article" date="2015" name="PLoS Pathog.">
        <title>Leptomonas seymouri: Adaptations to the Dixenous Life Cycle Analyzed by Genome Sequencing, Transcriptome Profiling and Co-infection with Leishmania donovani.</title>
        <authorList>
            <person name="Kraeva N."/>
            <person name="Butenko A."/>
            <person name="Hlavacova J."/>
            <person name="Kostygov A."/>
            <person name="Myskova J."/>
            <person name="Grybchuk D."/>
            <person name="Lestinova T."/>
            <person name="Votypka J."/>
            <person name="Volf P."/>
            <person name="Opperdoes F."/>
            <person name="Flegontov P."/>
            <person name="Lukes J."/>
            <person name="Yurchenko V."/>
        </authorList>
    </citation>
    <scope>NUCLEOTIDE SEQUENCE [LARGE SCALE GENOMIC DNA]</scope>
    <source>
        <strain evidence="2 3">ATCC 30220</strain>
    </source>
</reference>
<gene>
    <name evidence="2" type="ORF">ABL78_2059</name>
</gene>
<keyword evidence="3" id="KW-1185">Reference proteome</keyword>
<comment type="caution">
    <text evidence="2">The sequence shown here is derived from an EMBL/GenBank/DDBJ whole genome shotgun (WGS) entry which is preliminary data.</text>
</comment>
<protein>
    <recommendedName>
        <fullName evidence="4">Leucine-rich repeat protein</fullName>
    </recommendedName>
</protein>
<evidence type="ECO:0000313" key="2">
    <source>
        <dbReference type="EMBL" id="KPI88865.1"/>
    </source>
</evidence>
<dbReference type="EMBL" id="LJSK01000038">
    <property type="protein sequence ID" value="KPI88865.1"/>
    <property type="molecule type" value="Genomic_DNA"/>
</dbReference>
<evidence type="ECO:0000256" key="1">
    <source>
        <dbReference type="SAM" id="MobiDB-lite"/>
    </source>
</evidence>
<sequence length="942" mass="100526">MGSVLNVIAGSCSLHPNWEGVDFAPPPCLRDIAYPACLLEAVKKPSIKTYIRACLRSLKEKKMTGRTLQWRVPASVLLFQGAYSGADSNDVWTLCAGCFAELEGRLQCFSFQGHREIDAEALRTFRPPGKCASLLWSFELSSMRTSVVALDLSATALGDDGVRVLMELLFPSAAERKGWVPTPSTGAKTSAGAAQAPQDSDDGSSPAPSSSIARPSKIIRLLPNLRTLVLDAVGLSDDGVESFCAHLESVLHLDIVGGNCAVLLSPPGTVMPELSLQRNELSYRGIARVLSASLPPPLRSAVDSSGSPRLLAAPIGAVNVSWNSSAPRSASENAYQDKRVCFTTLGSTIVTSPHDAHASSADLAALSVLLRGSDIQASDMHALWINGALSTYLDRFIKAGKDEVLRTTDFSFQSRPGPSIEPKSYPLWAGVTRIDLSHNSSMGSCGVIHFLETLVALEEARKATMSAHHPRGLMPHALTSLEELALRNVGCNDAVLPYVVCLLLGDDPIASVAIAKIPDGSQGVLRGRKSAMHREDRISLALKKEAHVLADLRARESRFIRATTPTSRPETSSLADAAEAGRAAYTSLPCLRLLDLSLNSFVSPALVAAVMTSSMIRAHHLRGPQSEGVRETEAAAPSTSCSASEFHFTLALEHCGVSDEALEVVPRALDSIRDAITDTQVVAAEALEVHICAAEHLSSLCALFLGGNALTHHAVVRLRHWTQQEYRRGTSASHKPGLRIGVVVAYVEGNAIVHPRMLGGVDSPAATSARSALGASVETGLSLAPTDRASASPFSQPLFRPEETTRVNWGTLPSLPNFPRSASLPGRRARRCGHHCSPSAALDGVHSPVQASQLLKSPQQLTAPLTGSETHSNSLDRWAGSAAAAEKTLSPTRSVDSMEYIDDLIAEAEHVMAEHVHLARSAANRSVTEHLLYQLTPEDMKM</sequence>
<evidence type="ECO:0008006" key="4">
    <source>
        <dbReference type="Google" id="ProtNLM"/>
    </source>
</evidence>
<dbReference type="Proteomes" id="UP000038009">
    <property type="component" value="Unassembled WGS sequence"/>
</dbReference>
<dbReference type="AlphaFoldDB" id="A0A0N1HZV9"/>